<evidence type="ECO:0000313" key="7">
    <source>
        <dbReference type="EMBL" id="KLV18224.1"/>
    </source>
</evidence>
<dbReference type="InterPro" id="IPR051202">
    <property type="entry name" value="Peptidase_C40"/>
</dbReference>
<reference evidence="7 8" key="1">
    <citation type="submission" date="2015-05" db="EMBL/GenBank/DDBJ databases">
        <title>Whole genome sequence and identification of bacterial endophytes from Costus igneus.</title>
        <authorList>
            <person name="Lee Y.P."/>
            <person name="Gan H.M."/>
            <person name="Eng W."/>
            <person name="Wheatley M.S."/>
            <person name="Caraballo A."/>
            <person name="Polter S."/>
            <person name="Savka M.A."/>
            <person name="Hudson A.O."/>
        </authorList>
    </citation>
    <scope>NUCLEOTIDE SEQUENCE [LARGE SCALE GENOMIC DNA]</scope>
    <source>
        <strain evidence="7 8">RIT375</strain>
    </source>
</reference>
<feature type="chain" id="PRO_5039342741" description="NlpC/P60 domain-containing protein" evidence="5">
    <location>
        <begin position="22"/>
        <end position="446"/>
    </location>
</feature>
<feature type="domain" description="NlpC/P60" evidence="6">
    <location>
        <begin position="42"/>
        <end position="163"/>
    </location>
</feature>
<protein>
    <recommendedName>
        <fullName evidence="6">NlpC/P60 domain-containing protein</fullName>
    </recommendedName>
</protein>
<dbReference type="PANTHER" id="PTHR47053:SF1">
    <property type="entry name" value="MUREIN DD-ENDOPEPTIDASE MEPH-RELATED"/>
    <property type="match status" value="1"/>
</dbReference>
<dbReference type="AlphaFoldDB" id="A0A0J1HX32"/>
<comment type="similarity">
    <text evidence="1">Belongs to the peptidase C40 family.</text>
</comment>
<dbReference type="Gene3D" id="3.90.1720.10">
    <property type="entry name" value="endopeptidase domain like (from Nostoc punctiforme)"/>
    <property type="match status" value="1"/>
</dbReference>
<dbReference type="RefSeq" id="WP_047956588.1">
    <property type="nucleotide sequence ID" value="NZ_LDPG01000007.1"/>
</dbReference>
<dbReference type="SUPFAM" id="SSF54001">
    <property type="entry name" value="Cysteine proteinases"/>
    <property type="match status" value="1"/>
</dbReference>
<organism evidence="7 8">
    <name type="scientific">Bacillus anthracis</name>
    <name type="common">anthrax bacterium</name>
    <dbReference type="NCBI Taxonomy" id="1392"/>
    <lineage>
        <taxon>Bacteria</taxon>
        <taxon>Bacillati</taxon>
        <taxon>Bacillota</taxon>
        <taxon>Bacilli</taxon>
        <taxon>Bacillales</taxon>
        <taxon>Bacillaceae</taxon>
        <taxon>Bacillus</taxon>
        <taxon>Bacillus cereus group</taxon>
    </lineage>
</organism>
<evidence type="ECO:0000256" key="1">
    <source>
        <dbReference type="ARBA" id="ARBA00007074"/>
    </source>
</evidence>
<evidence type="ECO:0000256" key="4">
    <source>
        <dbReference type="ARBA" id="ARBA00022807"/>
    </source>
</evidence>
<dbReference type="PROSITE" id="PS51935">
    <property type="entry name" value="NLPC_P60"/>
    <property type="match status" value="1"/>
</dbReference>
<keyword evidence="5" id="KW-0732">Signal</keyword>
<proteinExistence type="inferred from homology"/>
<keyword evidence="2" id="KW-0645">Protease</keyword>
<keyword evidence="3" id="KW-0378">Hydrolase</keyword>
<dbReference type="InterPro" id="IPR000064">
    <property type="entry name" value="NLP_P60_dom"/>
</dbReference>
<dbReference type="EMBL" id="LDPG01000007">
    <property type="protein sequence ID" value="KLV18224.1"/>
    <property type="molecule type" value="Genomic_DNA"/>
</dbReference>
<dbReference type="Proteomes" id="UP000035904">
    <property type="component" value="Unassembled WGS sequence"/>
</dbReference>
<dbReference type="PATRIC" id="fig|1392.242.peg.5544"/>
<dbReference type="Pfam" id="PF00877">
    <property type="entry name" value="NLPC_P60"/>
    <property type="match status" value="1"/>
</dbReference>
<evidence type="ECO:0000256" key="2">
    <source>
        <dbReference type="ARBA" id="ARBA00022670"/>
    </source>
</evidence>
<evidence type="ECO:0000259" key="6">
    <source>
        <dbReference type="PROSITE" id="PS51935"/>
    </source>
</evidence>
<dbReference type="PANTHER" id="PTHR47053">
    <property type="entry name" value="MUREIN DD-ENDOPEPTIDASE MEPH-RELATED"/>
    <property type="match status" value="1"/>
</dbReference>
<dbReference type="InterPro" id="IPR038765">
    <property type="entry name" value="Papain-like_cys_pep_sf"/>
</dbReference>
<accession>A0A0J1HX32</accession>
<dbReference type="GO" id="GO:0006508">
    <property type="term" value="P:proteolysis"/>
    <property type="evidence" value="ECO:0007669"/>
    <property type="project" value="UniProtKB-KW"/>
</dbReference>
<gene>
    <name evidence="7" type="ORF">ABW01_12620</name>
</gene>
<name>A0A0J1HX32_BACAN</name>
<evidence type="ECO:0000256" key="3">
    <source>
        <dbReference type="ARBA" id="ARBA00022801"/>
    </source>
</evidence>
<sequence>MKRKYIALISALTFASTLSNANVIYAEEKVNIENTPKINAEEPVANKIEEFAKKYMGLPYIFGGEDPNVGLDCSSFTRFVLKQVGINLPRTAAEQFASGKGIPTTELRKGDLVFFETYKAGPSHVGIYLENGNFIHEGGTKVHISNLSNPYYKSRYLGARKFINNDNIVPSVVLDGNNTTIEQKTKQTITIPKKIEDMPKSFNVTPNGVHSKYPITIGDTLERNGKKIKNYSLDTNESTSNNQNEDIDSTNVMEKLEETIAPASEKQKQLQIENEIQLFNYGHNTFLPTPKFESITMINNFKLNREEIAVILEALINKTKNKSLLNDKPLIIKDVMSEDPYYKSIQFVLSHNFLTTNSKSFEPKRDFTQEEATILIQNLSNHPYIKLTPEDLNYVKANEANPEFALNYFYALAKSLIAENKPIAQKKVKENVSLEPIEKLALVKKI</sequence>
<feature type="signal peptide" evidence="5">
    <location>
        <begin position="1"/>
        <end position="21"/>
    </location>
</feature>
<keyword evidence="4" id="KW-0788">Thiol protease</keyword>
<dbReference type="GO" id="GO:0008234">
    <property type="term" value="F:cysteine-type peptidase activity"/>
    <property type="evidence" value="ECO:0007669"/>
    <property type="project" value="UniProtKB-KW"/>
</dbReference>
<evidence type="ECO:0000256" key="5">
    <source>
        <dbReference type="SAM" id="SignalP"/>
    </source>
</evidence>
<comment type="caution">
    <text evidence="7">The sequence shown here is derived from an EMBL/GenBank/DDBJ whole genome shotgun (WGS) entry which is preliminary data.</text>
</comment>
<evidence type="ECO:0000313" key="8">
    <source>
        <dbReference type="Proteomes" id="UP000035904"/>
    </source>
</evidence>